<evidence type="ECO:0000313" key="10">
    <source>
        <dbReference type="Proteomes" id="UP001497457"/>
    </source>
</evidence>
<keyword evidence="5" id="KW-0611">Plant defense</keyword>
<accession>A0ABC9AWS2</accession>
<dbReference type="InterPro" id="IPR041118">
    <property type="entry name" value="Rx_N"/>
</dbReference>
<evidence type="ECO:0000256" key="5">
    <source>
        <dbReference type="ARBA" id="ARBA00022821"/>
    </source>
</evidence>
<keyword evidence="3" id="KW-0677">Repeat</keyword>
<dbReference type="CDD" id="cd14798">
    <property type="entry name" value="RX-CC_like"/>
    <property type="match status" value="1"/>
</dbReference>
<dbReference type="GO" id="GO:0000166">
    <property type="term" value="F:nucleotide binding"/>
    <property type="evidence" value="ECO:0007669"/>
    <property type="project" value="UniProtKB-KW"/>
</dbReference>
<evidence type="ECO:0000256" key="3">
    <source>
        <dbReference type="ARBA" id="ARBA00022737"/>
    </source>
</evidence>
<evidence type="ECO:0008006" key="11">
    <source>
        <dbReference type="Google" id="ProtNLM"/>
    </source>
</evidence>
<protein>
    <recommendedName>
        <fullName evidence="11">Rx N-terminal domain-containing protein</fullName>
    </recommendedName>
</protein>
<dbReference type="Gene3D" id="3.40.50.300">
    <property type="entry name" value="P-loop containing nucleotide triphosphate hydrolases"/>
    <property type="match status" value="1"/>
</dbReference>
<evidence type="ECO:0000259" key="7">
    <source>
        <dbReference type="Pfam" id="PF18052"/>
    </source>
</evidence>
<evidence type="ECO:0000259" key="8">
    <source>
        <dbReference type="Pfam" id="PF23598"/>
    </source>
</evidence>
<dbReference type="InterPro" id="IPR055414">
    <property type="entry name" value="LRR_R13L4/SHOC2-like"/>
</dbReference>
<dbReference type="InterPro" id="IPR044974">
    <property type="entry name" value="Disease_R_plants"/>
</dbReference>
<keyword evidence="6" id="KW-0175">Coiled coil</keyword>
<evidence type="ECO:0000313" key="9">
    <source>
        <dbReference type="EMBL" id="CAL4986178.1"/>
    </source>
</evidence>
<feature type="domain" description="Disease resistance N-terminal" evidence="7">
    <location>
        <begin position="7"/>
        <end position="89"/>
    </location>
</feature>
<dbReference type="GO" id="GO:0006952">
    <property type="term" value="P:defense response"/>
    <property type="evidence" value="ECO:0007669"/>
    <property type="project" value="UniProtKB-KW"/>
</dbReference>
<dbReference type="Pfam" id="PF18052">
    <property type="entry name" value="Rx_N"/>
    <property type="match status" value="1"/>
</dbReference>
<dbReference type="InterPro" id="IPR027417">
    <property type="entry name" value="P-loop_NTPase"/>
</dbReference>
<evidence type="ECO:0000256" key="4">
    <source>
        <dbReference type="ARBA" id="ARBA00022741"/>
    </source>
</evidence>
<dbReference type="SUPFAM" id="SSF52540">
    <property type="entry name" value="P-loop containing nucleoside triphosphate hydrolases"/>
    <property type="match status" value="1"/>
</dbReference>
<reference evidence="9" key="1">
    <citation type="submission" date="2024-10" db="EMBL/GenBank/DDBJ databases">
        <authorList>
            <person name="Ryan C."/>
        </authorList>
    </citation>
    <scope>NUCLEOTIDE SEQUENCE [LARGE SCALE GENOMIC DNA]</scope>
</reference>
<organism evidence="9 10">
    <name type="scientific">Urochloa decumbens</name>
    <dbReference type="NCBI Taxonomy" id="240449"/>
    <lineage>
        <taxon>Eukaryota</taxon>
        <taxon>Viridiplantae</taxon>
        <taxon>Streptophyta</taxon>
        <taxon>Embryophyta</taxon>
        <taxon>Tracheophyta</taxon>
        <taxon>Spermatophyta</taxon>
        <taxon>Magnoliopsida</taxon>
        <taxon>Liliopsida</taxon>
        <taxon>Poales</taxon>
        <taxon>Poaceae</taxon>
        <taxon>PACMAD clade</taxon>
        <taxon>Panicoideae</taxon>
        <taxon>Panicodae</taxon>
        <taxon>Paniceae</taxon>
        <taxon>Melinidinae</taxon>
        <taxon>Urochloa</taxon>
    </lineage>
</organism>
<dbReference type="Gene3D" id="3.80.10.10">
    <property type="entry name" value="Ribonuclease Inhibitor"/>
    <property type="match status" value="1"/>
</dbReference>
<dbReference type="PANTHER" id="PTHR23155:SF1091">
    <property type="entry name" value="EXPRESSED PROTEIN"/>
    <property type="match status" value="1"/>
</dbReference>
<evidence type="ECO:0000256" key="2">
    <source>
        <dbReference type="ARBA" id="ARBA00022614"/>
    </source>
</evidence>
<evidence type="ECO:0000256" key="6">
    <source>
        <dbReference type="ARBA" id="ARBA00023054"/>
    </source>
</evidence>
<dbReference type="Pfam" id="PF23598">
    <property type="entry name" value="LRR_14"/>
    <property type="match status" value="1"/>
</dbReference>
<name>A0ABC9AWS2_9POAL</name>
<dbReference type="AlphaFoldDB" id="A0ABC9AWS2"/>
<dbReference type="InterPro" id="IPR038005">
    <property type="entry name" value="RX-like_CC"/>
</dbReference>
<dbReference type="PANTHER" id="PTHR23155">
    <property type="entry name" value="DISEASE RESISTANCE PROTEIN RP"/>
    <property type="match status" value="1"/>
</dbReference>
<proteinExistence type="inferred from homology"/>
<gene>
    <name evidence="9" type="ORF">URODEC1_LOCUS58280</name>
</gene>
<dbReference type="GO" id="GO:0051707">
    <property type="term" value="P:response to other organism"/>
    <property type="evidence" value="ECO:0007669"/>
    <property type="project" value="UniProtKB-ARBA"/>
</dbReference>
<keyword evidence="4" id="KW-0547">Nucleotide-binding</keyword>
<dbReference type="Proteomes" id="UP001497457">
    <property type="component" value="Chromosome 23rd"/>
</dbReference>
<keyword evidence="2" id="KW-0433">Leucine-rich repeat</keyword>
<dbReference type="SUPFAM" id="SSF52058">
    <property type="entry name" value="L domain-like"/>
    <property type="match status" value="1"/>
</dbReference>
<dbReference type="InterPro" id="IPR032675">
    <property type="entry name" value="LRR_dom_sf"/>
</dbReference>
<dbReference type="EMBL" id="OZ075133">
    <property type="protein sequence ID" value="CAL4986178.1"/>
    <property type="molecule type" value="Genomic_DNA"/>
</dbReference>
<evidence type="ECO:0000256" key="1">
    <source>
        <dbReference type="ARBA" id="ARBA00008894"/>
    </source>
</evidence>
<dbReference type="Gene3D" id="1.20.5.4130">
    <property type="match status" value="1"/>
</dbReference>
<feature type="domain" description="Disease resistance R13L4/SHOC-2-like LRR" evidence="8">
    <location>
        <begin position="604"/>
        <end position="923"/>
    </location>
</feature>
<sequence>MDHMTLSAVQPLLWLIRNESRLLQGVSGDVQFIKDEMESMKGFLLNLTRTGAGAGGDYQLRAWMEQVMELAYDSRNCIEDYAQSGRHRRGFAARLLWLPKRLLVRRRIAIRIRGLKVRVREIGKRQQRYAVLVPPRMDAAASGSITVDWATHAGQKTQERPPSTHPARDSPRWAIMAGPDILTQAKGELLQWLAERSEQNHTRSSWLKTNILGVVTLDGVNGASLADQVYQHCRGSSSAAELLNFDCVVHITVQRPPLLVVILLDMLRQLCSEEYFRSLETNTKEPLDETKITSEINECLGGKRLLLLLSDMDYLIIWCFINKRLQRFPCSSGSVVVFCTNDPEVATKCYPSDKKFYSLVDFCSKKAVALAPTKLDINEGQRLHLLIKQILGKCTPDVYCVNLFLHALLSNPNRTEQELESLSGSLDPGQCATTIEWQSLRQSLMLTFCYHGLHKDYQNCLWYSTAFTRGIFMTRRASLLRRWVAEGLIKRAGMSSAMAEAERCFDALFTQKLLLPREVDGTGNIKRCGPNALFSPMITGATTDAEFLNASHLPDDLQLHFSIRNGIQLRSMTESSNVAVDGVMPPQRNTRMEQQMMSMMAFLKYLPTSSSFRLLRVLELEDYKGFKKRHLKNICKIHQLKYLNLRNTDVKQLPKEINQLLLLETLDIRGTRVKELNAVLPLLKHLLAGRISFAGHEHTVKSKESLSTVCLPHGATKMTNLEVMSHVKVSNNAKELREAARKLPTLRKLGVVLSGKRHNNLENIFNEIKQFNGCFASLSMRVEPRGNWGMNFAAPLPLPSCLKSLRICGITGWLPSSIGELRQLTKITLRETSLSKDVLPILGALEGLVCLRLLYHSLQEVAAVFNAGQFRSLKDLVVEDDMIQSISFDTGTSPMLGKMVWSFHHMNSLKGVQNLPSLRYLELNRGTYEPDGLRNLQQDIIPNRVHFSLNPPEEGQVHLVAQKVISEETEGFIDT</sequence>
<keyword evidence="10" id="KW-1185">Reference proteome</keyword>
<comment type="similarity">
    <text evidence="1">Belongs to the disease resistance NB-LRR family.</text>
</comment>